<accession>A0A166G4E5</accession>
<protein>
    <recommendedName>
        <fullName evidence="3">Carbamoyl-phosphate synthetase large subunit-like ATP-binding domain-containing protein</fullName>
    </recommendedName>
</protein>
<gene>
    <name evidence="1" type="ORF">FIBSPDRAFT_1046791</name>
</gene>
<evidence type="ECO:0000313" key="2">
    <source>
        <dbReference type="Proteomes" id="UP000076532"/>
    </source>
</evidence>
<dbReference type="InterPro" id="IPR013815">
    <property type="entry name" value="ATP_grasp_subdomain_1"/>
</dbReference>
<dbReference type="Proteomes" id="UP000076532">
    <property type="component" value="Unassembled WGS sequence"/>
</dbReference>
<dbReference type="OrthoDB" id="196847at2759"/>
<dbReference type="AlphaFoldDB" id="A0A166G4E5"/>
<dbReference type="EMBL" id="KV417582">
    <property type="protein sequence ID" value="KZP17460.1"/>
    <property type="molecule type" value="Genomic_DNA"/>
</dbReference>
<proteinExistence type="predicted"/>
<evidence type="ECO:0008006" key="3">
    <source>
        <dbReference type="Google" id="ProtNLM"/>
    </source>
</evidence>
<dbReference type="PANTHER" id="PTHR45007:SF1">
    <property type="entry name" value="CARBOXYLASE, PUTATIVE (AFU_ORTHOLOGUE AFUA_5G07570)-RELATED"/>
    <property type="match status" value="1"/>
</dbReference>
<dbReference type="STRING" id="436010.A0A166G4E5"/>
<organism evidence="1 2">
    <name type="scientific">Athelia psychrophila</name>
    <dbReference type="NCBI Taxonomy" id="1759441"/>
    <lineage>
        <taxon>Eukaryota</taxon>
        <taxon>Fungi</taxon>
        <taxon>Dikarya</taxon>
        <taxon>Basidiomycota</taxon>
        <taxon>Agaricomycotina</taxon>
        <taxon>Agaricomycetes</taxon>
        <taxon>Agaricomycetidae</taxon>
        <taxon>Atheliales</taxon>
        <taxon>Atheliaceae</taxon>
        <taxon>Athelia</taxon>
    </lineage>
</organism>
<dbReference type="PANTHER" id="PTHR45007">
    <property type="entry name" value="CARBOXYLASE, PUTATIVE (AFU_ORTHOLOGUE AFUA_5G07570)-RELATED"/>
    <property type="match status" value="1"/>
</dbReference>
<name>A0A166G4E5_9AGAM</name>
<evidence type="ECO:0000313" key="1">
    <source>
        <dbReference type="EMBL" id="KZP17460.1"/>
    </source>
</evidence>
<dbReference type="GO" id="GO:0005524">
    <property type="term" value="F:ATP binding"/>
    <property type="evidence" value="ECO:0007669"/>
    <property type="project" value="InterPro"/>
</dbReference>
<dbReference type="Gene3D" id="3.30.470.20">
    <property type="entry name" value="ATP-grasp fold, B domain"/>
    <property type="match status" value="1"/>
</dbReference>
<keyword evidence="2" id="KW-1185">Reference proteome</keyword>
<reference evidence="1 2" key="1">
    <citation type="journal article" date="2016" name="Mol. Biol. Evol.">
        <title>Comparative Genomics of Early-Diverging Mushroom-Forming Fungi Provides Insights into the Origins of Lignocellulose Decay Capabilities.</title>
        <authorList>
            <person name="Nagy L.G."/>
            <person name="Riley R."/>
            <person name="Tritt A."/>
            <person name="Adam C."/>
            <person name="Daum C."/>
            <person name="Floudas D."/>
            <person name="Sun H."/>
            <person name="Yadav J.S."/>
            <person name="Pangilinan J."/>
            <person name="Larsson K.H."/>
            <person name="Matsuura K."/>
            <person name="Barry K."/>
            <person name="Labutti K."/>
            <person name="Kuo R."/>
            <person name="Ohm R.A."/>
            <person name="Bhattacharya S.S."/>
            <person name="Shirouzu T."/>
            <person name="Yoshinaga Y."/>
            <person name="Martin F.M."/>
            <person name="Grigoriev I.V."/>
            <person name="Hibbett D.S."/>
        </authorList>
    </citation>
    <scope>NUCLEOTIDE SEQUENCE [LARGE SCALE GENOMIC DNA]</scope>
    <source>
        <strain evidence="1 2">CBS 109695</strain>
    </source>
</reference>
<dbReference type="Gene3D" id="3.30.1490.20">
    <property type="entry name" value="ATP-grasp fold, A domain"/>
    <property type="match status" value="1"/>
</dbReference>
<sequence length="492" mass="52638">MLYSQTRLLSWTTYLGSRVSSGLLTSVENTNHPRHGKLGESFVPASLHSSPTLGRPNVISIGPAPETPLVAGGKLRSRNLAFAPSISVAQFAHVESAADGRAFAKGGVEYSVMIKAPDGGGGAGRARMYGRSRGIGYPTTIKALNGEGVRDKSCQHRGTYQGGIQTMHGRKPVRPTVFREGAAWTGMEEYRGPDRGRCHGDVARLCEVQCRVQGQFQKVIEMALSTIFHHPTESSEAPTCCPVEDSAYLAISRRKHFRIPRKFAHGRVGVPWNRPADTGRASVIEELMNLDLVCIQLLLSSATLVSFDITPASIGPPQGCLIQLCLTAEDPAKDFRLSASTIPAQLRSVACGIWTRRDIPIVVSPPGSKATSAAKKRTLTLASIAHNTFPADLAGTLPSIFSPAPLVHLFKQEQSFAGVQAGALDLADPNDSTQVAVALTGTIVELHPARDEDGERVGRVVREKDPDAGAVVGEGMLLAVVALHEELNKSRL</sequence>